<dbReference type="FunCoup" id="A0A0D1DYJ5">
    <property type="interactions" value="71"/>
</dbReference>
<dbReference type="AlphaFoldDB" id="A0A0D1DYJ5"/>
<feature type="domain" description="Transcription factor CBF/NF-Y/archaeal histone" evidence="6">
    <location>
        <begin position="80"/>
        <end position="144"/>
    </location>
</feature>
<feature type="compositionally biased region" description="Polar residues" evidence="5">
    <location>
        <begin position="28"/>
        <end position="39"/>
    </location>
</feature>
<dbReference type="VEuPathDB" id="FungiDB:UMAG_03288"/>
<protein>
    <recommendedName>
        <fullName evidence="3">DNA polymerase epsilon subunit D</fullName>
    </recommendedName>
    <alternativeName>
        <fullName evidence="4">DNA polymerase II subunit D</fullName>
    </alternativeName>
</protein>
<dbReference type="GO" id="GO:0008623">
    <property type="term" value="C:CHRAC"/>
    <property type="evidence" value="ECO:0000318"/>
    <property type="project" value="GO_Central"/>
</dbReference>
<evidence type="ECO:0000256" key="4">
    <source>
        <dbReference type="ARBA" id="ARBA00042096"/>
    </source>
</evidence>
<evidence type="ECO:0000256" key="1">
    <source>
        <dbReference type="ARBA" id="ARBA00004123"/>
    </source>
</evidence>
<dbReference type="InParanoid" id="A0A0D1DYJ5"/>
<gene>
    <name evidence="7" type="ORF">UMAG_03288</name>
</gene>
<dbReference type="OMA" id="NTYRRKV"/>
<dbReference type="GO" id="GO:0031507">
    <property type="term" value="P:heterochromatin formation"/>
    <property type="evidence" value="ECO:0000318"/>
    <property type="project" value="GO_Central"/>
</dbReference>
<evidence type="ECO:0000259" key="6">
    <source>
        <dbReference type="Pfam" id="PF00808"/>
    </source>
</evidence>
<dbReference type="RefSeq" id="XP_011389698.1">
    <property type="nucleotide sequence ID" value="XM_011391396.1"/>
</dbReference>
<evidence type="ECO:0000256" key="3">
    <source>
        <dbReference type="ARBA" id="ARBA00039775"/>
    </source>
</evidence>
<evidence type="ECO:0000256" key="5">
    <source>
        <dbReference type="SAM" id="MobiDB-lite"/>
    </source>
</evidence>
<keyword evidence="8" id="KW-1185">Reference proteome</keyword>
<dbReference type="EMBL" id="CM003147">
    <property type="protein sequence ID" value="KIS68721.1"/>
    <property type="molecule type" value="Genomic_DNA"/>
</dbReference>
<name>A0A0D1DYJ5_MYCMD</name>
<dbReference type="InterPro" id="IPR051377">
    <property type="entry name" value="DNA_Pol-Epsilon_Subunit"/>
</dbReference>
<comment type="subcellular location">
    <subcellularLocation>
        <location evidence="1">Nucleus</location>
    </subcellularLocation>
</comment>
<accession>A0A0D1DYJ5</accession>
<dbReference type="STRING" id="237631.A0A0D1DYJ5"/>
<dbReference type="Proteomes" id="UP000000561">
    <property type="component" value="Chromosome 8"/>
</dbReference>
<dbReference type="PANTHER" id="PTHR46172:SF1">
    <property type="entry name" value="DNA POLYMERASE EPSILON SUBUNIT 3"/>
    <property type="match status" value="1"/>
</dbReference>
<proteinExistence type="predicted"/>
<dbReference type="Gene3D" id="1.10.20.10">
    <property type="entry name" value="Histone, subunit A"/>
    <property type="match status" value="1"/>
</dbReference>
<dbReference type="CDD" id="cd22928">
    <property type="entry name" value="HFD_POLE3_DPB4"/>
    <property type="match status" value="1"/>
</dbReference>
<dbReference type="KEGG" id="uma:UMAG_03288"/>
<dbReference type="InterPro" id="IPR009072">
    <property type="entry name" value="Histone-fold"/>
</dbReference>
<dbReference type="GO" id="GO:0031490">
    <property type="term" value="F:chromatin DNA binding"/>
    <property type="evidence" value="ECO:0000318"/>
    <property type="project" value="GO_Central"/>
</dbReference>
<reference evidence="7 8" key="1">
    <citation type="journal article" date="2006" name="Nature">
        <title>Insights from the genome of the biotrophic fungal plant pathogen Ustilago maydis.</title>
        <authorList>
            <person name="Kamper J."/>
            <person name="Kahmann R."/>
            <person name="Bolker M."/>
            <person name="Ma L.J."/>
            <person name="Brefort T."/>
            <person name="Saville B.J."/>
            <person name="Banuett F."/>
            <person name="Kronstad J.W."/>
            <person name="Gold S.E."/>
            <person name="Muller O."/>
            <person name="Perlin M.H."/>
            <person name="Wosten H.A."/>
            <person name="de Vries R."/>
            <person name="Ruiz-Herrera J."/>
            <person name="Reynaga-Pena C.G."/>
            <person name="Snetselaar K."/>
            <person name="McCann M."/>
            <person name="Perez-Martin J."/>
            <person name="Feldbrugge M."/>
            <person name="Basse C.W."/>
            <person name="Steinberg G."/>
            <person name="Ibeas J.I."/>
            <person name="Holloman W."/>
            <person name="Guzman P."/>
            <person name="Farman M."/>
            <person name="Stajich J.E."/>
            <person name="Sentandreu R."/>
            <person name="Gonzalez-Prieto J.M."/>
            <person name="Kennell J.C."/>
            <person name="Molina L."/>
            <person name="Schirawski J."/>
            <person name="Mendoza-Mendoza A."/>
            <person name="Greilinger D."/>
            <person name="Munch K."/>
            <person name="Rossel N."/>
            <person name="Scherer M."/>
            <person name="Vranes M."/>
            <person name="Ladendorf O."/>
            <person name="Vincon V."/>
            <person name="Fuchs U."/>
            <person name="Sandrock B."/>
            <person name="Meng S."/>
            <person name="Ho E.C."/>
            <person name="Cahill M.J."/>
            <person name="Boyce K.J."/>
            <person name="Klose J."/>
            <person name="Klosterman S.J."/>
            <person name="Deelstra H.J."/>
            <person name="Ortiz-Castellanos L."/>
            <person name="Li W."/>
            <person name="Sanchez-Alonso P."/>
            <person name="Schreier P.H."/>
            <person name="Hauser-Hahn I."/>
            <person name="Vaupel M."/>
            <person name="Koopmann E."/>
            <person name="Friedrich G."/>
            <person name="Voss H."/>
            <person name="Schluter T."/>
            <person name="Margolis J."/>
            <person name="Platt D."/>
            <person name="Swimmer C."/>
            <person name="Gnirke A."/>
            <person name="Chen F."/>
            <person name="Vysotskaia V."/>
            <person name="Mannhaupt G."/>
            <person name="Guldener U."/>
            <person name="Munsterkotter M."/>
            <person name="Haase D."/>
            <person name="Oesterheld M."/>
            <person name="Mewes H.W."/>
            <person name="Mauceli E.W."/>
            <person name="DeCaprio D."/>
            <person name="Wade C.M."/>
            <person name="Butler J."/>
            <person name="Young S."/>
            <person name="Jaffe D.B."/>
            <person name="Calvo S."/>
            <person name="Nusbaum C."/>
            <person name="Galagan J."/>
            <person name="Birren B.W."/>
        </authorList>
    </citation>
    <scope>NUCLEOTIDE SEQUENCE [LARGE SCALE GENOMIC DNA]</scope>
    <source>
        <strain evidence="8">DSM 14603 / FGSC 9021 / UM521</strain>
    </source>
</reference>
<feature type="compositionally biased region" description="Acidic residues" evidence="5">
    <location>
        <begin position="232"/>
        <end position="249"/>
    </location>
</feature>
<sequence>MPRKSTGGAASGASVPSTPIAKGLGSRKSLNGTSGTATPPSAVDVDSTVPASTTNLVVPASTKLVLKQQEVALKGIESYELPRGPLIKLAKSSLPDNVQLRRDVQFALVRSASVFISYLTATAHDTARRKKKKNILPEHVMEAMREIELGDADVMRELKEHLLAFREGVVKKKSEKASVGSKAADATEPNDADVSRLESDDMDADESTRDDVEQGGSASLLNRRLADHADQDQDDNDDGDGADELMDED</sequence>
<dbReference type="GO" id="GO:0008622">
    <property type="term" value="C:epsilon DNA polymerase complex"/>
    <property type="evidence" value="ECO:0000318"/>
    <property type="project" value="GO_Central"/>
</dbReference>
<organism evidence="7 8">
    <name type="scientific">Mycosarcoma maydis</name>
    <name type="common">Corn smut fungus</name>
    <name type="synonym">Ustilago maydis</name>
    <dbReference type="NCBI Taxonomy" id="5270"/>
    <lineage>
        <taxon>Eukaryota</taxon>
        <taxon>Fungi</taxon>
        <taxon>Dikarya</taxon>
        <taxon>Basidiomycota</taxon>
        <taxon>Ustilaginomycotina</taxon>
        <taxon>Ustilaginomycetes</taxon>
        <taxon>Ustilaginales</taxon>
        <taxon>Ustilaginaceae</taxon>
        <taxon>Mycosarcoma</taxon>
    </lineage>
</organism>
<dbReference type="InterPro" id="IPR003958">
    <property type="entry name" value="CBFA_NFYB_domain"/>
</dbReference>
<dbReference type="GeneID" id="23563786"/>
<evidence type="ECO:0000313" key="7">
    <source>
        <dbReference type="EMBL" id="KIS68721.1"/>
    </source>
</evidence>
<keyword evidence="2" id="KW-0539">Nucleus</keyword>
<dbReference type="Pfam" id="PF00808">
    <property type="entry name" value="CBFD_NFYB_HMF"/>
    <property type="match status" value="1"/>
</dbReference>
<dbReference type="GO" id="GO:0046982">
    <property type="term" value="F:protein heterodimerization activity"/>
    <property type="evidence" value="ECO:0007669"/>
    <property type="project" value="InterPro"/>
</dbReference>
<dbReference type="PANTHER" id="PTHR46172">
    <property type="entry name" value="DNA POLYMERASE EPSILON SUBUNIT 3"/>
    <property type="match status" value="1"/>
</dbReference>
<evidence type="ECO:0000313" key="8">
    <source>
        <dbReference type="Proteomes" id="UP000000561"/>
    </source>
</evidence>
<evidence type="ECO:0000256" key="2">
    <source>
        <dbReference type="ARBA" id="ARBA00023242"/>
    </source>
</evidence>
<dbReference type="SUPFAM" id="SSF47113">
    <property type="entry name" value="Histone-fold"/>
    <property type="match status" value="1"/>
</dbReference>
<dbReference type="eggNOG" id="KOG0870">
    <property type="taxonomic scope" value="Eukaryota"/>
</dbReference>
<feature type="region of interest" description="Disordered" evidence="5">
    <location>
        <begin position="174"/>
        <end position="249"/>
    </location>
</feature>
<dbReference type="GO" id="GO:0006272">
    <property type="term" value="P:leading strand elongation"/>
    <property type="evidence" value="ECO:0000318"/>
    <property type="project" value="GO_Central"/>
</dbReference>
<dbReference type="GO" id="GO:0006974">
    <property type="term" value="P:DNA damage response"/>
    <property type="evidence" value="ECO:0000318"/>
    <property type="project" value="GO_Central"/>
</dbReference>
<feature type="region of interest" description="Disordered" evidence="5">
    <location>
        <begin position="1"/>
        <end position="48"/>
    </location>
</feature>
<dbReference type="OrthoDB" id="1707486at2759"/>